<dbReference type="EnsemblPlants" id="evm.model.02.1376">
    <property type="protein sequence ID" value="cds.evm.model.02.1376"/>
    <property type="gene ID" value="evm.TU.02.1376"/>
</dbReference>
<feature type="coiled-coil region" evidence="1">
    <location>
        <begin position="131"/>
        <end position="158"/>
    </location>
</feature>
<evidence type="ECO:0000313" key="3">
    <source>
        <dbReference type="EnsemblPlants" id="cds.evm.model.02.1376"/>
    </source>
</evidence>
<sequence length="435" mass="47649">MCPLGRVPFQSFLEGAVEFYHLRSSFATPYAPLANQPMVKSLDGRPSTPRRSSKECQKSSWASTPTRAKKAKEVVHNYLDRCPVQADEQLSVFVYCNTPPNFCFFIDSGDIKVWATYACLKGTGAVTKKKIDDQEAYVGQLEEDFEDAKRRVRELTGENDALGCLLVAWDEEISKLKEESEESVVFFLVVGYPPMRRWSQFDGEHFFIAIRQCKRTLDKIYAAISVIQVGLSSSISIGFGIEILGSIRVLGLSDKPHLFIYSPEDDVGGGPIIQHAACHCHVPYLSSYDQGVFVGKSNMGHILFGEVLSAQAVAGVLLAITILCLPTCTCPIASLSFIKLPEKGDPRVLSSSRLKNIGPDRPVSGWNVIVAPGIVSSPVSALTTGATSGTVLIKVGVRLPTTRPTSILPWWDVFPPLFISGQGLKLFTPTIFPGR</sequence>
<dbReference type="Proteomes" id="UP000596661">
    <property type="component" value="Chromosome 2"/>
</dbReference>
<keyword evidence="1" id="KW-0175">Coiled coil</keyword>
<feature type="region of interest" description="Disordered" evidence="2">
    <location>
        <begin position="37"/>
        <end position="67"/>
    </location>
</feature>
<organism evidence="3 4">
    <name type="scientific">Cannabis sativa</name>
    <name type="common">Hemp</name>
    <name type="synonym">Marijuana</name>
    <dbReference type="NCBI Taxonomy" id="3483"/>
    <lineage>
        <taxon>Eukaryota</taxon>
        <taxon>Viridiplantae</taxon>
        <taxon>Streptophyta</taxon>
        <taxon>Embryophyta</taxon>
        <taxon>Tracheophyta</taxon>
        <taxon>Spermatophyta</taxon>
        <taxon>Magnoliopsida</taxon>
        <taxon>eudicotyledons</taxon>
        <taxon>Gunneridae</taxon>
        <taxon>Pentapetalae</taxon>
        <taxon>rosids</taxon>
        <taxon>fabids</taxon>
        <taxon>Rosales</taxon>
        <taxon>Cannabaceae</taxon>
        <taxon>Cannabis</taxon>
    </lineage>
</organism>
<evidence type="ECO:0000313" key="4">
    <source>
        <dbReference type="Proteomes" id="UP000596661"/>
    </source>
</evidence>
<dbReference type="EMBL" id="UZAU01000185">
    <property type="status" value="NOT_ANNOTATED_CDS"/>
    <property type="molecule type" value="Genomic_DNA"/>
</dbReference>
<protein>
    <submittedName>
        <fullName evidence="3">Uncharacterized protein</fullName>
    </submittedName>
</protein>
<accession>A0A803NTD9</accession>
<dbReference type="Gramene" id="evm.model.02.1376">
    <property type="protein sequence ID" value="cds.evm.model.02.1376"/>
    <property type="gene ID" value="evm.TU.02.1376"/>
</dbReference>
<dbReference type="AlphaFoldDB" id="A0A803NTD9"/>
<name>A0A803NTD9_CANSA</name>
<keyword evidence="4" id="KW-1185">Reference proteome</keyword>
<evidence type="ECO:0000256" key="1">
    <source>
        <dbReference type="SAM" id="Coils"/>
    </source>
</evidence>
<proteinExistence type="predicted"/>
<reference evidence="3" key="1">
    <citation type="submission" date="2018-11" db="EMBL/GenBank/DDBJ databases">
        <authorList>
            <person name="Grassa J C."/>
        </authorList>
    </citation>
    <scope>NUCLEOTIDE SEQUENCE [LARGE SCALE GENOMIC DNA]</scope>
</reference>
<reference evidence="3" key="2">
    <citation type="submission" date="2021-03" db="UniProtKB">
        <authorList>
            <consortium name="EnsemblPlants"/>
        </authorList>
    </citation>
    <scope>IDENTIFICATION</scope>
</reference>
<evidence type="ECO:0000256" key="2">
    <source>
        <dbReference type="SAM" id="MobiDB-lite"/>
    </source>
</evidence>